<reference evidence="1 2" key="1">
    <citation type="submission" date="2023-01" db="EMBL/GenBank/DDBJ databases">
        <authorList>
            <person name="Whitehead M."/>
        </authorList>
    </citation>
    <scope>NUCLEOTIDE SEQUENCE [LARGE SCALE GENOMIC DNA]</scope>
</reference>
<proteinExistence type="predicted"/>
<protein>
    <recommendedName>
        <fullName evidence="3">Transposase domain-containing protein</fullName>
    </recommendedName>
</protein>
<sequence length="729" mass="84100">MAQFIKNDISKSTKRRRFLLDKETVDFFSDSHINSQLQLQPSTSQGINADLPKEILKLPKDAVDDSLFSINKSSNTQFSPIPSNYFPIDHTIDDDYSDTENISLSTNSDDDLDNHYYNSITGVINNLDGKNEVLKILAQWAIAQNITLTAFSALLKLLKNHSCFSDIPVDARTVLKINNVHQRNEIQVVSPGLYYHFGVANGLINTLGEFIGKFKDVIHINIGVDGLPLTKSSSSTFWPILGYARYPNLKHVFLIGLYWGKDKPHNSNTFLKEMVSELKELYTNGVQTVFGKKTVVVDAFCCDCPAKSYVLFIKGHAGYSSCTRCQVEGERVNNTTCFLGTNFLKRTHIDFINRSDEDHHVTDTISILTEVPEIDMVNNFSLDYMHLVCLGVMKKMLLLWLGMFKKSSVMFRLPSKDINKISNHLLSMNPLIPSDFSRKSRALNEVSRWKATEFRLFLLYTGPIVLKNVLRYDCYFNFLCLHISFRILLSPNSSEKLVNFSQKLLEHFVEKFEELYGAQYVSHNVHGLLHITDDYRKFKSLEECSCFPFENFMKVLKKMLRKHEKPLEQIINRYHESLIFNKPDIQDKSKNKIIYKKKHNNGPLFENLTSPQFQIVLKNEIKINVKSMSDNYIGFLVDKKLMIFKIFNICYNAMNNKSVFLARRFELVEQYFDVPIDSLKLGIAIVKNLSESYFTIDIESTHFIKYVMLFDYEKNVNISYPILHSSDEI</sequence>
<keyword evidence="2" id="KW-1185">Reference proteome</keyword>
<evidence type="ECO:0000313" key="2">
    <source>
        <dbReference type="Proteomes" id="UP001160148"/>
    </source>
</evidence>
<dbReference type="Proteomes" id="UP001160148">
    <property type="component" value="Unassembled WGS sequence"/>
</dbReference>
<dbReference type="AlphaFoldDB" id="A0AAV0Y1P4"/>
<dbReference type="EMBL" id="CARXXK010001107">
    <property type="protein sequence ID" value="CAI6373617.1"/>
    <property type="molecule type" value="Genomic_DNA"/>
</dbReference>
<evidence type="ECO:0008006" key="3">
    <source>
        <dbReference type="Google" id="ProtNLM"/>
    </source>
</evidence>
<name>A0AAV0Y1P4_9HEMI</name>
<organism evidence="1 2">
    <name type="scientific">Macrosiphum euphorbiae</name>
    <name type="common">potato aphid</name>
    <dbReference type="NCBI Taxonomy" id="13131"/>
    <lineage>
        <taxon>Eukaryota</taxon>
        <taxon>Metazoa</taxon>
        <taxon>Ecdysozoa</taxon>
        <taxon>Arthropoda</taxon>
        <taxon>Hexapoda</taxon>
        <taxon>Insecta</taxon>
        <taxon>Pterygota</taxon>
        <taxon>Neoptera</taxon>
        <taxon>Paraneoptera</taxon>
        <taxon>Hemiptera</taxon>
        <taxon>Sternorrhyncha</taxon>
        <taxon>Aphidomorpha</taxon>
        <taxon>Aphidoidea</taxon>
        <taxon>Aphididae</taxon>
        <taxon>Macrosiphini</taxon>
        <taxon>Macrosiphum</taxon>
    </lineage>
</organism>
<accession>A0AAV0Y1P4</accession>
<gene>
    <name evidence="1" type="ORF">MEUPH1_LOCUS27341</name>
</gene>
<comment type="caution">
    <text evidence="1">The sequence shown here is derived from an EMBL/GenBank/DDBJ whole genome shotgun (WGS) entry which is preliminary data.</text>
</comment>
<dbReference type="PANTHER" id="PTHR33053:SF24">
    <property type="entry name" value="TRANSPOSASE DOMAIN-CONTAINING PROTEIN"/>
    <property type="match status" value="1"/>
</dbReference>
<evidence type="ECO:0000313" key="1">
    <source>
        <dbReference type="EMBL" id="CAI6373617.1"/>
    </source>
</evidence>
<dbReference type="PANTHER" id="PTHR33053">
    <property type="entry name" value="PROTEIN, PUTATIVE-RELATED"/>
    <property type="match status" value="1"/>
</dbReference>